<feature type="compositionally biased region" description="Gly residues" evidence="1">
    <location>
        <begin position="419"/>
        <end position="431"/>
    </location>
</feature>
<evidence type="ECO:0000313" key="4">
    <source>
        <dbReference type="Proteomes" id="UP000053611"/>
    </source>
</evidence>
<accession>A0A0J0XZ59</accession>
<dbReference type="EMBL" id="KQ087177">
    <property type="protein sequence ID" value="KLT46326.1"/>
    <property type="molecule type" value="Genomic_DNA"/>
</dbReference>
<protein>
    <recommendedName>
        <fullName evidence="5">Extracellular membrane protein CFEM domain-containing protein</fullName>
    </recommendedName>
</protein>
<dbReference type="RefSeq" id="XP_018282817.1">
    <property type="nucleotide sequence ID" value="XM_018424719.1"/>
</dbReference>
<feature type="signal peptide" evidence="2">
    <location>
        <begin position="1"/>
        <end position="19"/>
    </location>
</feature>
<dbReference type="AlphaFoldDB" id="A0A0J0XZ59"/>
<proteinExistence type="predicted"/>
<evidence type="ECO:0000313" key="3">
    <source>
        <dbReference type="EMBL" id="KLT46326.1"/>
    </source>
</evidence>
<evidence type="ECO:0008006" key="5">
    <source>
        <dbReference type="Google" id="ProtNLM"/>
    </source>
</evidence>
<dbReference type="GeneID" id="28985322"/>
<dbReference type="Proteomes" id="UP000053611">
    <property type="component" value="Unassembled WGS sequence"/>
</dbReference>
<evidence type="ECO:0000256" key="1">
    <source>
        <dbReference type="SAM" id="MobiDB-lite"/>
    </source>
</evidence>
<evidence type="ECO:0000256" key="2">
    <source>
        <dbReference type="SAM" id="SignalP"/>
    </source>
</evidence>
<name>A0A0J0XZ59_9TREE</name>
<feature type="compositionally biased region" description="Pro residues" evidence="1">
    <location>
        <begin position="408"/>
        <end position="417"/>
    </location>
</feature>
<feature type="chain" id="PRO_5005245661" description="Extracellular membrane protein CFEM domain-containing protein" evidence="2">
    <location>
        <begin position="20"/>
        <end position="487"/>
    </location>
</feature>
<feature type="compositionally biased region" description="Low complexity" evidence="1">
    <location>
        <begin position="433"/>
        <end position="461"/>
    </location>
</feature>
<keyword evidence="2" id="KW-0732">Signal</keyword>
<sequence length="487" mass="50985">MLTARILLTLAVSATIASAAPPKLLPRQIPEFGSCDRCTQAVSDLGPYCHYKPAEECKKACESRFLDPLNACATCLASDTTANEYGRNLVRDWIAHMDEACKPPAQTTYGQCNTCEKAIEDLTPFCHGKSAEVCRTACKSELLDPLKTCSDCISSDTTATQQGKDLVSQWQSHMDTQCRALGGSCTEQCGAIRPDMEAQCGTSGASFSGCRELCNRFDSASNCASCQQNLGGLPDLMGVSWGALQWYCQNGCGPTCMGVVDQINSQCKDEATCYTAMCSGDAKAKLDECSSCLSSGPIIQTQMEELQSGVTTVVNLCKGSKPGGTMCFDECNPILTKDNELCQAGDQIKCRGMCADENISAMAKCNECVNRSDYTDSKEAKDGITNYYGSLTNWCKQQTTNPGTVNPPTAPSTPFVPVPGGGGSSGGGSGTRPGAITIGAPGTTTTGRAGSAASARPSSAARTQSSIDSCSFVLGVGIVAIVAGLPL</sequence>
<keyword evidence="4" id="KW-1185">Reference proteome</keyword>
<gene>
    <name evidence="3" type="ORF">CC85DRAFT_289685</name>
</gene>
<reference evidence="3 4" key="1">
    <citation type="submission" date="2015-03" db="EMBL/GenBank/DDBJ databases">
        <title>Genomics and transcriptomics of the oil-accumulating basidiomycete yeast T. oleaginosus allow insights into substrate utilization and the diverse evolutionary trajectories of mating systems in fungi.</title>
        <authorList>
            <consortium name="DOE Joint Genome Institute"/>
            <person name="Kourist R."/>
            <person name="Kracht O."/>
            <person name="Bracharz F."/>
            <person name="Lipzen A."/>
            <person name="Nolan M."/>
            <person name="Ohm R."/>
            <person name="Grigoriev I."/>
            <person name="Sun S."/>
            <person name="Heitman J."/>
            <person name="Bruck T."/>
            <person name="Nowrousian M."/>
        </authorList>
    </citation>
    <scope>NUCLEOTIDE SEQUENCE [LARGE SCALE GENOMIC DNA]</scope>
    <source>
        <strain evidence="3 4">IBC0246</strain>
    </source>
</reference>
<feature type="region of interest" description="Disordered" evidence="1">
    <location>
        <begin position="399"/>
        <end position="461"/>
    </location>
</feature>
<organism evidence="3 4">
    <name type="scientific">Cutaneotrichosporon oleaginosum</name>
    <dbReference type="NCBI Taxonomy" id="879819"/>
    <lineage>
        <taxon>Eukaryota</taxon>
        <taxon>Fungi</taxon>
        <taxon>Dikarya</taxon>
        <taxon>Basidiomycota</taxon>
        <taxon>Agaricomycotina</taxon>
        <taxon>Tremellomycetes</taxon>
        <taxon>Trichosporonales</taxon>
        <taxon>Trichosporonaceae</taxon>
        <taxon>Cutaneotrichosporon</taxon>
    </lineage>
</organism>